<dbReference type="Proteomes" id="UP000799302">
    <property type="component" value="Unassembled WGS sequence"/>
</dbReference>
<evidence type="ECO:0000313" key="2">
    <source>
        <dbReference type="EMBL" id="KAF2665354.1"/>
    </source>
</evidence>
<protein>
    <submittedName>
        <fullName evidence="2">Uncharacterized protein</fullName>
    </submittedName>
</protein>
<evidence type="ECO:0000256" key="1">
    <source>
        <dbReference type="SAM" id="MobiDB-lite"/>
    </source>
</evidence>
<feature type="region of interest" description="Disordered" evidence="1">
    <location>
        <begin position="1"/>
        <end position="20"/>
    </location>
</feature>
<feature type="compositionally biased region" description="Polar residues" evidence="1">
    <location>
        <begin position="8"/>
        <end position="20"/>
    </location>
</feature>
<evidence type="ECO:0000313" key="3">
    <source>
        <dbReference type="Proteomes" id="UP000799302"/>
    </source>
</evidence>
<gene>
    <name evidence="2" type="ORF">BT63DRAFT_482305</name>
</gene>
<keyword evidence="3" id="KW-1185">Reference proteome</keyword>
<proteinExistence type="predicted"/>
<reference evidence="2" key="1">
    <citation type="journal article" date="2020" name="Stud. Mycol.">
        <title>101 Dothideomycetes genomes: a test case for predicting lifestyles and emergence of pathogens.</title>
        <authorList>
            <person name="Haridas S."/>
            <person name="Albert R."/>
            <person name="Binder M."/>
            <person name="Bloem J."/>
            <person name="Labutti K."/>
            <person name="Salamov A."/>
            <person name="Andreopoulos B."/>
            <person name="Baker S."/>
            <person name="Barry K."/>
            <person name="Bills G."/>
            <person name="Bluhm B."/>
            <person name="Cannon C."/>
            <person name="Castanera R."/>
            <person name="Culley D."/>
            <person name="Daum C."/>
            <person name="Ezra D."/>
            <person name="Gonzalez J."/>
            <person name="Henrissat B."/>
            <person name="Kuo A."/>
            <person name="Liang C."/>
            <person name="Lipzen A."/>
            <person name="Lutzoni F."/>
            <person name="Magnuson J."/>
            <person name="Mondo S."/>
            <person name="Nolan M."/>
            <person name="Ohm R."/>
            <person name="Pangilinan J."/>
            <person name="Park H.-J."/>
            <person name="Ramirez L."/>
            <person name="Alfaro M."/>
            <person name="Sun H."/>
            <person name="Tritt A."/>
            <person name="Yoshinaga Y."/>
            <person name="Zwiers L.-H."/>
            <person name="Turgeon B."/>
            <person name="Goodwin S."/>
            <person name="Spatafora J."/>
            <person name="Crous P."/>
            <person name="Grigoriev I."/>
        </authorList>
    </citation>
    <scope>NUCLEOTIDE SEQUENCE</scope>
    <source>
        <strain evidence="2">CBS 115976</strain>
    </source>
</reference>
<organism evidence="2 3">
    <name type="scientific">Microthyrium microscopicum</name>
    <dbReference type="NCBI Taxonomy" id="703497"/>
    <lineage>
        <taxon>Eukaryota</taxon>
        <taxon>Fungi</taxon>
        <taxon>Dikarya</taxon>
        <taxon>Ascomycota</taxon>
        <taxon>Pezizomycotina</taxon>
        <taxon>Dothideomycetes</taxon>
        <taxon>Dothideomycetes incertae sedis</taxon>
        <taxon>Microthyriales</taxon>
        <taxon>Microthyriaceae</taxon>
        <taxon>Microthyrium</taxon>
    </lineage>
</organism>
<sequence>MHQAATPVGNNLSANNSGRPIYTTNREDILIRRTPAEHTLWHATKRHLHTGPVGRRAEEAQREVEYSNDLILDHWRPLARSSKGVRRVLDFWETCIWPASSSHLQNMISRTRATEVVRRRRTTHQQPPAKPSKKDEFFVPAPFSHNEISPDQPQFAQHPCPKFVIHLPERMQQLLRYSRHSMKTGVTREHEETAEYGGRYRQKLGEEFTCYSMETYAYDG</sequence>
<dbReference type="AlphaFoldDB" id="A0A6A6U330"/>
<accession>A0A6A6U330</accession>
<name>A0A6A6U330_9PEZI</name>
<dbReference type="EMBL" id="MU004240">
    <property type="protein sequence ID" value="KAF2665354.1"/>
    <property type="molecule type" value="Genomic_DNA"/>
</dbReference>